<gene>
    <name evidence="1" type="ORF">SDC9_81468</name>
</gene>
<dbReference type="Gene3D" id="3.30.160.100">
    <property type="entry name" value="Ribosome hibernation promotion factor-like"/>
    <property type="match status" value="1"/>
</dbReference>
<dbReference type="SUPFAM" id="SSF69754">
    <property type="entry name" value="Ribosome binding protein Y (YfiA homologue)"/>
    <property type="match status" value="1"/>
</dbReference>
<accession>A0A644Z3M3</accession>
<comment type="caution">
    <text evidence="1">The sequence shown here is derived from an EMBL/GenBank/DDBJ whole genome shotgun (WGS) entry which is preliminary data.</text>
</comment>
<reference evidence="1" key="1">
    <citation type="submission" date="2019-08" db="EMBL/GenBank/DDBJ databases">
        <authorList>
            <person name="Kucharzyk K."/>
            <person name="Murdoch R.W."/>
            <person name="Higgins S."/>
            <person name="Loffler F."/>
        </authorList>
    </citation>
    <scope>NUCLEOTIDE SEQUENCE</scope>
</reference>
<evidence type="ECO:0008006" key="2">
    <source>
        <dbReference type="Google" id="ProtNLM"/>
    </source>
</evidence>
<sequence length="97" mass="11117">MDIRIQSLKFDADSKLIGFIEKKLAKLPKFYEEIQSVEVTLSLLPDFENKNVLMKVISPGNDLVVERHAQTFEDAVVDCIAVLKDLLVKVKEKKRDK</sequence>
<proteinExistence type="predicted"/>
<name>A0A644Z3M3_9ZZZZ</name>
<organism evidence="1">
    <name type="scientific">bioreactor metagenome</name>
    <dbReference type="NCBI Taxonomy" id="1076179"/>
    <lineage>
        <taxon>unclassified sequences</taxon>
        <taxon>metagenomes</taxon>
        <taxon>ecological metagenomes</taxon>
    </lineage>
</organism>
<dbReference type="InterPro" id="IPR036567">
    <property type="entry name" value="RHF-like"/>
</dbReference>
<dbReference type="InterPro" id="IPR003489">
    <property type="entry name" value="RHF/RaiA"/>
</dbReference>
<dbReference type="Pfam" id="PF02482">
    <property type="entry name" value="Ribosomal_S30AE"/>
    <property type="match status" value="1"/>
</dbReference>
<dbReference type="AlphaFoldDB" id="A0A644Z3M3"/>
<protein>
    <recommendedName>
        <fullName evidence="2">Ribosome hibernation promotion factor</fullName>
    </recommendedName>
</protein>
<evidence type="ECO:0000313" key="1">
    <source>
        <dbReference type="EMBL" id="MPM34878.1"/>
    </source>
</evidence>
<dbReference type="EMBL" id="VSSQ01007109">
    <property type="protein sequence ID" value="MPM34878.1"/>
    <property type="molecule type" value="Genomic_DNA"/>
</dbReference>